<sequence>MAIGFVVLFVAIMNAPNFLTYKIIEMRLNETCEIQDESVRYAPAYIPGVSDMAVQAYCLVGFSFGFLDIWNSIQSDSVPFVDFVRLVVDEDFE</sequence>
<protein>
    <submittedName>
        <fullName evidence="3">ABC2_membrane domain-containing protein</fullName>
    </submittedName>
</protein>
<dbReference type="EMBL" id="UYRR01016713">
    <property type="protein sequence ID" value="VDK28578.1"/>
    <property type="molecule type" value="Genomic_DNA"/>
</dbReference>
<evidence type="ECO:0000313" key="1">
    <source>
        <dbReference type="EMBL" id="VDK28578.1"/>
    </source>
</evidence>
<keyword evidence="2" id="KW-1185">Reference proteome</keyword>
<organism evidence="3">
    <name type="scientific">Anisakis simplex</name>
    <name type="common">Herring worm</name>
    <dbReference type="NCBI Taxonomy" id="6269"/>
    <lineage>
        <taxon>Eukaryota</taxon>
        <taxon>Metazoa</taxon>
        <taxon>Ecdysozoa</taxon>
        <taxon>Nematoda</taxon>
        <taxon>Chromadorea</taxon>
        <taxon>Rhabditida</taxon>
        <taxon>Spirurina</taxon>
        <taxon>Ascaridomorpha</taxon>
        <taxon>Ascaridoidea</taxon>
        <taxon>Anisakidae</taxon>
        <taxon>Anisakis</taxon>
        <taxon>Anisakis simplex complex</taxon>
    </lineage>
</organism>
<dbReference type="AlphaFoldDB" id="A0A0M3JIA1"/>
<accession>A0A0M3JIA1</accession>
<dbReference type="Proteomes" id="UP000267096">
    <property type="component" value="Unassembled WGS sequence"/>
</dbReference>
<evidence type="ECO:0000313" key="3">
    <source>
        <dbReference type="WBParaSite" id="ASIM_0000736601-mRNA-1"/>
    </source>
</evidence>
<reference evidence="3" key="1">
    <citation type="submission" date="2017-02" db="UniProtKB">
        <authorList>
            <consortium name="WormBaseParasite"/>
        </authorList>
    </citation>
    <scope>IDENTIFICATION</scope>
</reference>
<proteinExistence type="predicted"/>
<evidence type="ECO:0000313" key="2">
    <source>
        <dbReference type="Proteomes" id="UP000267096"/>
    </source>
</evidence>
<gene>
    <name evidence="1" type="ORF">ASIM_LOCUS7130</name>
</gene>
<dbReference type="OrthoDB" id="5852886at2759"/>
<reference evidence="1 2" key="2">
    <citation type="submission" date="2018-11" db="EMBL/GenBank/DDBJ databases">
        <authorList>
            <consortium name="Pathogen Informatics"/>
        </authorList>
    </citation>
    <scope>NUCLEOTIDE SEQUENCE [LARGE SCALE GENOMIC DNA]</scope>
</reference>
<dbReference type="WBParaSite" id="ASIM_0000736601-mRNA-1">
    <property type="protein sequence ID" value="ASIM_0000736601-mRNA-1"/>
    <property type="gene ID" value="ASIM_0000736601"/>
</dbReference>
<name>A0A0M3JIA1_ANISI</name>